<dbReference type="InterPro" id="IPR036907">
    <property type="entry name" value="5'-Nucleotdase_C_sf"/>
</dbReference>
<keyword evidence="5 8" id="KW-0378">Hydrolase</keyword>
<dbReference type="NCBIfam" id="NF007109">
    <property type="entry name" value="PRK09558.1"/>
    <property type="match status" value="1"/>
</dbReference>
<dbReference type="GO" id="GO:0000166">
    <property type="term" value="F:nucleotide binding"/>
    <property type="evidence" value="ECO:0007669"/>
    <property type="project" value="UniProtKB-KW"/>
</dbReference>
<organism evidence="8 9">
    <name type="scientific">Litorilituus sediminis</name>
    <dbReference type="NCBI Taxonomy" id="718192"/>
    <lineage>
        <taxon>Bacteria</taxon>
        <taxon>Pseudomonadati</taxon>
        <taxon>Pseudomonadota</taxon>
        <taxon>Gammaproteobacteria</taxon>
        <taxon>Alteromonadales</taxon>
        <taxon>Colwelliaceae</taxon>
        <taxon>Litorilituus</taxon>
    </lineage>
</organism>
<proteinExistence type="inferred from homology"/>
<dbReference type="InterPro" id="IPR029052">
    <property type="entry name" value="Metallo-depent_PP-like"/>
</dbReference>
<comment type="similarity">
    <text evidence="1 5">Belongs to the 5'-nucleotidase family.</text>
</comment>
<reference evidence="8 9" key="1">
    <citation type="submission" date="2018-12" db="EMBL/GenBank/DDBJ databases">
        <title>Complete genome of Litorilituus sediminis.</title>
        <authorList>
            <person name="Liu A."/>
            <person name="Rong J."/>
        </authorList>
    </citation>
    <scope>NUCLEOTIDE SEQUENCE [LARGE SCALE GENOMIC DNA]</scope>
    <source>
        <strain evidence="8 9">JCM 17549</strain>
    </source>
</reference>
<sequence length="547" mass="60011">MLISRTRFVVIAATCLFLSGCADSVFVKAPPADVKKLVILHTNDHHGRFWHNEQGEYGMAARKTLLDKLRAQAKAQGQEVILLSGGDINTGVPESDMQMAEPDFKGMSLLGYDAMAIGNHEFDNPLSVLEKQHEWANFPLLSANIIDKTTGQYAYQATSVIQKGNISIALVGLTTTDTEVIGNPEYISHLAFTNPVAATKKALAEIRAAATPDITIAVTHMGHFTDAKHGINAPGDVTLARGMAQGELDVIIGGHSQEPVCMAQENQALTDYQPGDNCTPDKQNGTWIMQAHEWGKYVGKAEFEIINQEVNLVSYQLIPVNLINNKHKQTDGVQEKFVGGELEKDADIYQFLLPYQQKGEGKILKPVGSINGRLEGDRSIVRFQQTNLGRLIAAAQMAKVNADFGIISSGGIRNSIDAGEVNYKQILSVHPFKNRIVYVDMLGKELEQYLTTIAKYPPDSGAYTQFYGVSLQSVNGQIKDIRIQGQPIAANKQYRFSINSYNAAGGDGYPKLLEHPGYVATHYIDAEVLKEFISNNSPIDVTQYEPK</sequence>
<dbReference type="PROSITE" id="PS00785">
    <property type="entry name" value="5_NUCLEOTIDASE_1"/>
    <property type="match status" value="1"/>
</dbReference>
<name>A0A4P6P7Y9_9GAMM</name>
<dbReference type="KEGG" id="lsd:EMK97_17255"/>
<dbReference type="GO" id="GO:0008253">
    <property type="term" value="F:5'-nucleotidase activity"/>
    <property type="evidence" value="ECO:0007669"/>
    <property type="project" value="TreeGrafter"/>
</dbReference>
<dbReference type="SUPFAM" id="SSF55816">
    <property type="entry name" value="5'-nucleotidase (syn. UDP-sugar hydrolase), C-terminal domain"/>
    <property type="match status" value="1"/>
</dbReference>
<feature type="domain" description="5'-Nucleotidase C-terminal" evidence="7">
    <location>
        <begin position="369"/>
        <end position="512"/>
    </location>
</feature>
<dbReference type="InterPro" id="IPR006179">
    <property type="entry name" value="5_nucleotidase/apyrase"/>
</dbReference>
<feature type="signal peptide" evidence="5">
    <location>
        <begin position="1"/>
        <end position="24"/>
    </location>
</feature>
<dbReference type="PANTHER" id="PTHR11575">
    <property type="entry name" value="5'-NUCLEOTIDASE-RELATED"/>
    <property type="match status" value="1"/>
</dbReference>
<evidence type="ECO:0000259" key="7">
    <source>
        <dbReference type="Pfam" id="PF02872"/>
    </source>
</evidence>
<keyword evidence="4 5" id="KW-0547">Nucleotide-binding</keyword>
<dbReference type="InterPro" id="IPR004843">
    <property type="entry name" value="Calcineurin-like_PHP"/>
</dbReference>
<dbReference type="Gene3D" id="3.90.780.10">
    <property type="entry name" value="5'-Nucleotidase, C-terminal domain"/>
    <property type="match status" value="1"/>
</dbReference>
<dbReference type="PROSITE" id="PS51257">
    <property type="entry name" value="PROKAR_LIPOPROTEIN"/>
    <property type="match status" value="1"/>
</dbReference>
<protein>
    <submittedName>
        <fullName evidence="8">Bifunctional UDP-sugar hydrolase/5'-nucleotidase</fullName>
    </submittedName>
</protein>
<keyword evidence="3 5" id="KW-0732">Signal</keyword>
<evidence type="ECO:0000313" key="9">
    <source>
        <dbReference type="Proteomes" id="UP000290244"/>
    </source>
</evidence>
<dbReference type="InterPro" id="IPR008334">
    <property type="entry name" value="5'-Nucleotdase_C"/>
</dbReference>
<evidence type="ECO:0000256" key="1">
    <source>
        <dbReference type="ARBA" id="ARBA00006654"/>
    </source>
</evidence>
<evidence type="ECO:0000256" key="3">
    <source>
        <dbReference type="ARBA" id="ARBA00022729"/>
    </source>
</evidence>
<gene>
    <name evidence="8" type="ORF">EMK97_17255</name>
</gene>
<keyword evidence="2" id="KW-0479">Metal-binding</keyword>
<dbReference type="Proteomes" id="UP000290244">
    <property type="component" value="Chromosome"/>
</dbReference>
<feature type="domain" description="Calcineurin-like phosphoesterase" evidence="6">
    <location>
        <begin position="38"/>
        <end position="257"/>
    </location>
</feature>
<dbReference type="GO" id="GO:0030288">
    <property type="term" value="C:outer membrane-bounded periplasmic space"/>
    <property type="evidence" value="ECO:0007669"/>
    <property type="project" value="TreeGrafter"/>
</dbReference>
<dbReference type="GO" id="GO:0046872">
    <property type="term" value="F:metal ion binding"/>
    <property type="evidence" value="ECO:0007669"/>
    <property type="project" value="UniProtKB-KW"/>
</dbReference>
<dbReference type="Pfam" id="PF02872">
    <property type="entry name" value="5_nucleotid_C"/>
    <property type="match status" value="1"/>
</dbReference>
<dbReference type="InterPro" id="IPR006146">
    <property type="entry name" value="5'-Nucleotdase_CS"/>
</dbReference>
<dbReference type="OrthoDB" id="9803927at2"/>
<dbReference type="Pfam" id="PF00149">
    <property type="entry name" value="Metallophos"/>
    <property type="match status" value="1"/>
</dbReference>
<evidence type="ECO:0000256" key="2">
    <source>
        <dbReference type="ARBA" id="ARBA00022723"/>
    </source>
</evidence>
<dbReference type="PROSITE" id="PS00786">
    <property type="entry name" value="5_NUCLEOTIDASE_2"/>
    <property type="match status" value="1"/>
</dbReference>
<dbReference type="AlphaFoldDB" id="A0A4P6P7Y9"/>
<evidence type="ECO:0000256" key="4">
    <source>
        <dbReference type="ARBA" id="ARBA00022741"/>
    </source>
</evidence>
<feature type="chain" id="PRO_5021039336" evidence="5">
    <location>
        <begin position="25"/>
        <end position="547"/>
    </location>
</feature>
<evidence type="ECO:0000259" key="6">
    <source>
        <dbReference type="Pfam" id="PF00149"/>
    </source>
</evidence>
<accession>A0A4P6P7Y9</accession>
<dbReference type="GO" id="GO:0008768">
    <property type="term" value="F:UDP-sugar diphosphatase activity"/>
    <property type="evidence" value="ECO:0007669"/>
    <property type="project" value="TreeGrafter"/>
</dbReference>
<dbReference type="PRINTS" id="PR01607">
    <property type="entry name" value="APYRASEFAMLY"/>
</dbReference>
<dbReference type="GO" id="GO:0009166">
    <property type="term" value="P:nucleotide catabolic process"/>
    <property type="evidence" value="ECO:0007669"/>
    <property type="project" value="InterPro"/>
</dbReference>
<dbReference type="Gene3D" id="3.60.21.10">
    <property type="match status" value="1"/>
</dbReference>
<dbReference type="SUPFAM" id="SSF56300">
    <property type="entry name" value="Metallo-dependent phosphatases"/>
    <property type="match status" value="1"/>
</dbReference>
<dbReference type="EMBL" id="CP034759">
    <property type="protein sequence ID" value="QBG37866.1"/>
    <property type="molecule type" value="Genomic_DNA"/>
</dbReference>
<evidence type="ECO:0000313" key="8">
    <source>
        <dbReference type="EMBL" id="QBG37866.1"/>
    </source>
</evidence>
<keyword evidence="9" id="KW-1185">Reference proteome</keyword>
<dbReference type="PANTHER" id="PTHR11575:SF46">
    <property type="entry name" value="PROTEIN USHA"/>
    <property type="match status" value="1"/>
</dbReference>
<evidence type="ECO:0000256" key="5">
    <source>
        <dbReference type="RuleBase" id="RU362119"/>
    </source>
</evidence>